<sequence>MAAPAAAAAISPLQAVPAAVSAMIRATTRHPIKRAVTAAVMVALFAQMRRMVVRRNNNSSSTSGKPRPSGAADPAANSLRKRKPDVDKVFFQRLHRLLKICIPSWRSKEFVLVILHSCFLVLRTILSVYVAALDGRIVSALVQGKGRAFLKGLFMWMAVALPATYTNSMLSYLQSKLSLAFRTRLTDHVTDKYLTTATFYRITNLDDRIPSPSQLITVDIPKFCVSLAELYSNLAKPILDVVLYNYQLAQSVGGSVLLAGSLVIHISAQILRLVTPAFGKLVAEEGRLEGDLRFKHSRLLEAAEEIALYGGEDRERSILDQAYLQLIRHVNGLFKTRVWFNMIEDWVIKYFWGACGLIICAGPVFLPNANRKRPKLIAAVADEADDFTTAEHAPTGSLGSSSSGTAPVSSMGSRTQDFVTNRRLLLSSSDAFGRIMYSYKELSELAGYTTRVTELLDTLDDVMAGKYRKAIVGSSKAQVSKRSLLPLPDSVGGTTTGGGVAGEQEVDAGVMDKATLLASRGHVLESEYIEFENVPIVSPNGDVLVEKMSFHVKPGNPTIIIGPNGCGKSSLFRILGGLWPVYGGTVHKPKASKILYIPQRPYLCAGTLRDQVIYPHTVAEMAARGIVDADLQAIFEVVQLGGLVEREGGWDVEKEWSSSLAGGDKQRIAMARLFYHRPDFAILDESTSAISLEIEQIMYRHAAHLGITLLTVAHRPSLWKYHTMILQFDGMGGYVFGPLDAEKRLALQEEKMQLECILQEESKLKARLDELLEFREERKSHTNLQTLAMAARTRKASSTVSPRK</sequence>
<dbReference type="EMBL" id="MCFL01000003">
    <property type="protein sequence ID" value="ORZ40254.1"/>
    <property type="molecule type" value="Genomic_DNA"/>
</dbReference>
<dbReference type="InterPro" id="IPR011527">
    <property type="entry name" value="ABC1_TM_dom"/>
</dbReference>
<dbReference type="InterPro" id="IPR050835">
    <property type="entry name" value="ABC_transporter_sub-D"/>
</dbReference>
<dbReference type="PROSITE" id="PS50929">
    <property type="entry name" value="ABC_TM1F"/>
    <property type="match status" value="1"/>
</dbReference>
<feature type="region of interest" description="Disordered" evidence="9">
    <location>
        <begin position="55"/>
        <end position="80"/>
    </location>
</feature>
<evidence type="ECO:0000256" key="1">
    <source>
        <dbReference type="ARBA" id="ARBA00004585"/>
    </source>
</evidence>
<protein>
    <submittedName>
        <fullName evidence="13">ABC transporter transmembrane region 2-domain-containing protein</fullName>
    </submittedName>
</protein>
<keyword evidence="14" id="KW-1185">Reference proteome</keyword>
<comment type="similarity">
    <text evidence="2">Belongs to the ABC transporter superfamily. ABCD family. Peroxisomal fatty acyl CoA transporter (TC 3.A.1.203) subfamily.</text>
</comment>
<dbReference type="FunFam" id="3.40.50.300:FF:000636">
    <property type="entry name" value="ATP-binding cassette sub-family D member 3"/>
    <property type="match status" value="1"/>
</dbReference>
<dbReference type="PROSITE" id="PS50893">
    <property type="entry name" value="ABC_TRANSPORTER_2"/>
    <property type="match status" value="1"/>
</dbReference>
<evidence type="ECO:0000256" key="8">
    <source>
        <dbReference type="ARBA" id="ARBA00023136"/>
    </source>
</evidence>
<dbReference type="Gene3D" id="3.40.50.300">
    <property type="entry name" value="P-loop containing nucleotide triphosphate hydrolases"/>
    <property type="match status" value="1"/>
</dbReference>
<evidence type="ECO:0000256" key="7">
    <source>
        <dbReference type="ARBA" id="ARBA00022989"/>
    </source>
</evidence>
<feature type="transmembrane region" description="Helical" evidence="10">
    <location>
        <begin position="347"/>
        <end position="366"/>
    </location>
</feature>
<dbReference type="SMART" id="SM00382">
    <property type="entry name" value="AAA"/>
    <property type="match status" value="1"/>
</dbReference>
<dbReference type="AlphaFoldDB" id="A0A1Y2I209"/>
<evidence type="ECO:0000313" key="13">
    <source>
        <dbReference type="EMBL" id="ORZ40254.1"/>
    </source>
</evidence>
<dbReference type="InterPro" id="IPR036640">
    <property type="entry name" value="ABC1_TM_sf"/>
</dbReference>
<dbReference type="InterPro" id="IPR027417">
    <property type="entry name" value="P-loop_NTPase"/>
</dbReference>
<keyword evidence="4 10" id="KW-0812">Transmembrane</keyword>
<evidence type="ECO:0000256" key="4">
    <source>
        <dbReference type="ARBA" id="ARBA00022692"/>
    </source>
</evidence>
<reference evidence="13 14" key="1">
    <citation type="submission" date="2016-07" db="EMBL/GenBank/DDBJ databases">
        <title>Pervasive Adenine N6-methylation of Active Genes in Fungi.</title>
        <authorList>
            <consortium name="DOE Joint Genome Institute"/>
            <person name="Mondo S.J."/>
            <person name="Dannebaum R.O."/>
            <person name="Kuo R.C."/>
            <person name="Labutti K."/>
            <person name="Haridas S."/>
            <person name="Kuo A."/>
            <person name="Salamov A."/>
            <person name="Ahrendt S.R."/>
            <person name="Lipzen A."/>
            <person name="Sullivan W."/>
            <person name="Andreopoulos W.B."/>
            <person name="Clum A."/>
            <person name="Lindquist E."/>
            <person name="Daum C."/>
            <person name="Ramamoorthy G.K."/>
            <person name="Gryganskyi A."/>
            <person name="Culley D."/>
            <person name="Magnuson J.K."/>
            <person name="James T.Y."/>
            <person name="O'Malley M.A."/>
            <person name="Stajich J.E."/>
            <person name="Spatafora J.W."/>
            <person name="Visel A."/>
            <person name="Grigoriev I.V."/>
        </authorList>
    </citation>
    <scope>NUCLEOTIDE SEQUENCE [LARGE SCALE GENOMIC DNA]</scope>
    <source>
        <strain evidence="13 14">PL171</strain>
    </source>
</reference>
<dbReference type="Gene3D" id="1.20.1560.10">
    <property type="entry name" value="ABC transporter type 1, transmembrane domain"/>
    <property type="match status" value="1"/>
</dbReference>
<dbReference type="PROSITE" id="PS00211">
    <property type="entry name" value="ABC_TRANSPORTER_1"/>
    <property type="match status" value="1"/>
</dbReference>
<dbReference type="PANTHER" id="PTHR11384">
    <property type="entry name" value="ATP-BINDING CASSETTE, SUB-FAMILY D MEMBER"/>
    <property type="match status" value="1"/>
</dbReference>
<keyword evidence="3" id="KW-0813">Transport</keyword>
<dbReference type="GO" id="GO:0006635">
    <property type="term" value="P:fatty acid beta-oxidation"/>
    <property type="evidence" value="ECO:0007669"/>
    <property type="project" value="TreeGrafter"/>
</dbReference>
<comment type="caution">
    <text evidence="13">The sequence shown here is derived from an EMBL/GenBank/DDBJ whole genome shotgun (WGS) entry which is preliminary data.</text>
</comment>
<feature type="transmembrane region" description="Helical" evidence="10">
    <location>
        <begin position="153"/>
        <end position="173"/>
    </location>
</feature>
<evidence type="ECO:0000313" key="14">
    <source>
        <dbReference type="Proteomes" id="UP000193411"/>
    </source>
</evidence>
<evidence type="ECO:0000259" key="11">
    <source>
        <dbReference type="PROSITE" id="PS50893"/>
    </source>
</evidence>
<keyword evidence="8 10" id="KW-0472">Membrane</keyword>
<dbReference type="InterPro" id="IPR017871">
    <property type="entry name" value="ABC_transporter-like_CS"/>
</dbReference>
<evidence type="ECO:0000259" key="12">
    <source>
        <dbReference type="PROSITE" id="PS50929"/>
    </source>
</evidence>
<dbReference type="GO" id="GO:0015910">
    <property type="term" value="P:long-chain fatty acid import into peroxisome"/>
    <property type="evidence" value="ECO:0007669"/>
    <property type="project" value="TreeGrafter"/>
</dbReference>
<dbReference type="GO" id="GO:0042760">
    <property type="term" value="P:very long-chain fatty acid catabolic process"/>
    <property type="evidence" value="ECO:0007669"/>
    <property type="project" value="TreeGrafter"/>
</dbReference>
<dbReference type="InterPro" id="IPR003439">
    <property type="entry name" value="ABC_transporter-like_ATP-bd"/>
</dbReference>
<dbReference type="SUPFAM" id="SSF90123">
    <property type="entry name" value="ABC transporter transmembrane region"/>
    <property type="match status" value="1"/>
</dbReference>
<proteinExistence type="inferred from homology"/>
<dbReference type="GO" id="GO:0005778">
    <property type="term" value="C:peroxisomal membrane"/>
    <property type="evidence" value="ECO:0007669"/>
    <property type="project" value="UniProtKB-SubCell"/>
</dbReference>
<dbReference type="GO" id="GO:0140359">
    <property type="term" value="F:ABC-type transporter activity"/>
    <property type="evidence" value="ECO:0007669"/>
    <property type="project" value="InterPro"/>
</dbReference>
<evidence type="ECO:0000256" key="10">
    <source>
        <dbReference type="SAM" id="Phobius"/>
    </source>
</evidence>
<gene>
    <name evidence="13" type="ORF">BCR44DRAFT_1424713</name>
</gene>
<feature type="domain" description="ABC transmembrane type-1" evidence="12">
    <location>
        <begin position="118"/>
        <end position="343"/>
    </location>
</feature>
<organism evidence="13 14">
    <name type="scientific">Catenaria anguillulae PL171</name>
    <dbReference type="NCBI Taxonomy" id="765915"/>
    <lineage>
        <taxon>Eukaryota</taxon>
        <taxon>Fungi</taxon>
        <taxon>Fungi incertae sedis</taxon>
        <taxon>Blastocladiomycota</taxon>
        <taxon>Blastocladiomycetes</taxon>
        <taxon>Blastocladiales</taxon>
        <taxon>Catenariaceae</taxon>
        <taxon>Catenaria</taxon>
    </lineage>
</organism>
<dbReference type="GO" id="GO:0005324">
    <property type="term" value="F:long-chain fatty acid transmembrane transporter activity"/>
    <property type="evidence" value="ECO:0007669"/>
    <property type="project" value="TreeGrafter"/>
</dbReference>
<name>A0A1Y2I209_9FUNG</name>
<dbReference type="GO" id="GO:0016887">
    <property type="term" value="F:ATP hydrolysis activity"/>
    <property type="evidence" value="ECO:0007669"/>
    <property type="project" value="InterPro"/>
</dbReference>
<dbReference type="STRING" id="765915.A0A1Y2I209"/>
<accession>A0A1Y2I209</accession>
<dbReference type="GO" id="GO:0007031">
    <property type="term" value="P:peroxisome organization"/>
    <property type="evidence" value="ECO:0007669"/>
    <property type="project" value="TreeGrafter"/>
</dbReference>
<evidence type="ECO:0000256" key="2">
    <source>
        <dbReference type="ARBA" id="ARBA00008575"/>
    </source>
</evidence>
<dbReference type="PANTHER" id="PTHR11384:SF69">
    <property type="entry name" value="PEROXISOMAL LONG-CHAIN FATTY ACID IMPORT PROTEIN 1"/>
    <property type="match status" value="1"/>
</dbReference>
<feature type="domain" description="ABC transporter" evidence="11">
    <location>
        <begin position="529"/>
        <end position="755"/>
    </location>
</feature>
<evidence type="ECO:0000256" key="3">
    <source>
        <dbReference type="ARBA" id="ARBA00022448"/>
    </source>
</evidence>
<evidence type="ECO:0000256" key="5">
    <source>
        <dbReference type="ARBA" id="ARBA00022741"/>
    </source>
</evidence>
<keyword evidence="6" id="KW-0067">ATP-binding</keyword>
<feature type="compositionally biased region" description="Low complexity" evidence="9">
    <location>
        <begin position="396"/>
        <end position="413"/>
    </location>
</feature>
<feature type="transmembrane region" description="Helical" evidence="10">
    <location>
        <begin position="110"/>
        <end position="133"/>
    </location>
</feature>
<dbReference type="CDD" id="cd03223">
    <property type="entry name" value="ABCD_peroxisomal_ALDP"/>
    <property type="match status" value="1"/>
</dbReference>
<feature type="region of interest" description="Disordered" evidence="9">
    <location>
        <begin position="391"/>
        <end position="414"/>
    </location>
</feature>
<dbReference type="OrthoDB" id="422637at2759"/>
<keyword evidence="7 10" id="KW-1133">Transmembrane helix</keyword>
<evidence type="ECO:0000256" key="9">
    <source>
        <dbReference type="SAM" id="MobiDB-lite"/>
    </source>
</evidence>
<comment type="subcellular location">
    <subcellularLocation>
        <location evidence="1">Peroxisome membrane</location>
        <topology evidence="1">Multi-pass membrane protein</topology>
    </subcellularLocation>
</comment>
<dbReference type="InterPro" id="IPR003593">
    <property type="entry name" value="AAA+_ATPase"/>
</dbReference>
<dbReference type="Proteomes" id="UP000193411">
    <property type="component" value="Unassembled WGS sequence"/>
</dbReference>
<evidence type="ECO:0000256" key="6">
    <source>
        <dbReference type="ARBA" id="ARBA00022840"/>
    </source>
</evidence>
<keyword evidence="5" id="KW-0547">Nucleotide-binding</keyword>
<dbReference type="SUPFAM" id="SSF52540">
    <property type="entry name" value="P-loop containing nucleoside triphosphate hydrolases"/>
    <property type="match status" value="1"/>
</dbReference>
<dbReference type="Pfam" id="PF06472">
    <property type="entry name" value="ABC_membrane_2"/>
    <property type="match status" value="1"/>
</dbReference>
<dbReference type="Pfam" id="PF00005">
    <property type="entry name" value="ABC_tran"/>
    <property type="match status" value="1"/>
</dbReference>
<dbReference type="GO" id="GO:0005524">
    <property type="term" value="F:ATP binding"/>
    <property type="evidence" value="ECO:0007669"/>
    <property type="project" value="UniProtKB-KW"/>
</dbReference>